<evidence type="ECO:0000313" key="4">
    <source>
        <dbReference type="EMBL" id="ART29432.1"/>
    </source>
</evidence>
<proteinExistence type="evidence at transcript level"/>
<dbReference type="PANTHER" id="PTHR23110:SF109">
    <property type="entry name" value="FI07618P-RELATED"/>
    <property type="match status" value="1"/>
</dbReference>
<dbReference type="SUPFAM" id="SSF54695">
    <property type="entry name" value="POZ domain"/>
    <property type="match status" value="1"/>
</dbReference>
<dbReference type="AlphaFoldDB" id="A0A1Y0AWR7"/>
<dbReference type="GO" id="GO:0005634">
    <property type="term" value="C:nucleus"/>
    <property type="evidence" value="ECO:0007669"/>
    <property type="project" value="TreeGrafter"/>
</dbReference>
<feature type="compositionally biased region" description="Basic and acidic residues" evidence="2">
    <location>
        <begin position="205"/>
        <end position="220"/>
    </location>
</feature>
<dbReference type="Pfam" id="PF00651">
    <property type="entry name" value="BTB"/>
    <property type="match status" value="1"/>
</dbReference>
<sequence>MAMASSAHSQYLLRWNDHLTNYGDILFSLREQEEFVDCSIACEDGLVGAHRVVLAGCSSYLRDLFARIHNPHPVIFLLNTPRSLVLMLMEFIYRGQVHIPQHRLQQLVVLGQALKIKGLTQIMMPVSSTLSSPNENCNSITPLAFPHGLPLTGTNTLPFTSIPTSTSSMDISVLSCTNGQQTVEEEEEEVGKGTMVDEEEEEEKMESKVRKNGEGKDMRLRRQSTTGRPRGRPRQLGSPQKRTIGTRGVVPSKKTTPSPLKSYLTTIRDKVDIGAFAVNHGMQDTKRYVLEKYNINARDKTLERLIEWYQEYLLSKENKAILKLQRKK</sequence>
<accession>A0A1Y0AWR7</accession>
<feature type="domain" description="BTB" evidence="3">
    <location>
        <begin position="36"/>
        <end position="101"/>
    </location>
</feature>
<dbReference type="OrthoDB" id="6356924at2759"/>
<reference evidence="4" key="2">
    <citation type="journal article" date="2017" name="Comp. Biochem. Physiol. B, Biochem. Mol. Biol.">
        <title>Two spliced isoforms of the sex-determination gene fruitless in the Chinese mitten crab Eriocheir sinensis.</title>
        <authorList>
            <person name="Li P."/>
            <person name="Liu Y."/>
            <person name="Luo D."/>
            <person name="Song C."/>
            <person name="Cui Z."/>
        </authorList>
    </citation>
    <scope>NUCLEOTIDE SEQUENCE</scope>
</reference>
<gene>
    <name evidence="5" type="primary">Fru</name>
</gene>
<dbReference type="PANTHER" id="PTHR23110">
    <property type="entry name" value="BTB DOMAIN TRANSCRIPTION FACTOR"/>
    <property type="match status" value="1"/>
</dbReference>
<dbReference type="PROSITE" id="PS50097">
    <property type="entry name" value="BTB"/>
    <property type="match status" value="1"/>
</dbReference>
<dbReference type="SMR" id="A0A1Y0AWR7"/>
<dbReference type="InterPro" id="IPR051095">
    <property type="entry name" value="Dros_DevTransReg"/>
</dbReference>
<keyword evidence="1" id="KW-0539">Nucleus</keyword>
<dbReference type="EMBL" id="KY464985">
    <property type="protein sequence ID" value="ART29432.1"/>
    <property type="molecule type" value="mRNA"/>
</dbReference>
<dbReference type="InterPro" id="IPR011333">
    <property type="entry name" value="SKP1/BTB/POZ_sf"/>
</dbReference>
<organism evidence="4">
    <name type="scientific">Eriocheir sinensis</name>
    <name type="common">Chinese mitten crab</name>
    <dbReference type="NCBI Taxonomy" id="95602"/>
    <lineage>
        <taxon>Eukaryota</taxon>
        <taxon>Metazoa</taxon>
        <taxon>Ecdysozoa</taxon>
        <taxon>Arthropoda</taxon>
        <taxon>Crustacea</taxon>
        <taxon>Multicrustacea</taxon>
        <taxon>Malacostraca</taxon>
        <taxon>Eumalacostraca</taxon>
        <taxon>Eucarida</taxon>
        <taxon>Decapoda</taxon>
        <taxon>Pleocyemata</taxon>
        <taxon>Brachyura</taxon>
        <taxon>Eubrachyura</taxon>
        <taxon>Grapsoidea</taxon>
        <taxon>Varunidae</taxon>
        <taxon>Eriocheir</taxon>
    </lineage>
</organism>
<dbReference type="EMBL" id="KX789211">
    <property type="protein sequence ID" value="ATB56572.1"/>
    <property type="molecule type" value="Genomic_DNA"/>
</dbReference>
<name>A0A1Y0AWR7_ERISI</name>
<dbReference type="SMART" id="SM00225">
    <property type="entry name" value="BTB"/>
    <property type="match status" value="1"/>
</dbReference>
<dbReference type="InterPro" id="IPR000210">
    <property type="entry name" value="BTB/POZ_dom"/>
</dbReference>
<feature type="region of interest" description="Disordered" evidence="2">
    <location>
        <begin position="179"/>
        <end position="259"/>
    </location>
</feature>
<evidence type="ECO:0000256" key="1">
    <source>
        <dbReference type="ARBA" id="ARBA00023242"/>
    </source>
</evidence>
<evidence type="ECO:0000313" key="5">
    <source>
        <dbReference type="EMBL" id="ATB56572.1"/>
    </source>
</evidence>
<dbReference type="GO" id="GO:0006357">
    <property type="term" value="P:regulation of transcription by RNA polymerase II"/>
    <property type="evidence" value="ECO:0007669"/>
    <property type="project" value="TreeGrafter"/>
</dbReference>
<reference evidence="5" key="1">
    <citation type="submission" date="2016-08" db="EMBL/GenBank/DDBJ databases">
        <title>Fruitless gene of Chinese mitten crab.</title>
        <authorList>
            <person name="Luo D."/>
        </authorList>
    </citation>
    <scope>NUCLEOTIDE SEQUENCE</scope>
</reference>
<evidence type="ECO:0000259" key="3">
    <source>
        <dbReference type="PROSITE" id="PS50097"/>
    </source>
</evidence>
<protein>
    <submittedName>
        <fullName evidence="4 5">Fruitless</fullName>
    </submittedName>
</protein>
<dbReference type="Gene3D" id="3.30.710.10">
    <property type="entry name" value="Potassium Channel Kv1.1, Chain A"/>
    <property type="match status" value="1"/>
</dbReference>
<evidence type="ECO:0000256" key="2">
    <source>
        <dbReference type="SAM" id="MobiDB-lite"/>
    </source>
</evidence>